<proteinExistence type="predicted"/>
<sequence length="85" mass="9866">MKYMKQLSIALTVYLIVFVLDFIRTLFTIQHSGVVYTMLGMRITTKMTAHSLENVFLLTYKSALTLIVFVAVWMGVYFLINRKHA</sequence>
<feature type="transmembrane region" description="Helical" evidence="1">
    <location>
        <begin position="62"/>
        <end position="80"/>
    </location>
</feature>
<dbReference type="RefSeq" id="WP_031588828.1">
    <property type="nucleotide sequence ID" value="NZ_JNKN01000006.1"/>
</dbReference>
<feature type="transmembrane region" description="Helical" evidence="1">
    <location>
        <begin position="7"/>
        <end position="29"/>
    </location>
</feature>
<keyword evidence="1" id="KW-1133">Transmembrane helix</keyword>
<evidence type="ECO:0000256" key="1">
    <source>
        <dbReference type="SAM" id="Phobius"/>
    </source>
</evidence>
<dbReference type="Proteomes" id="UP000051841">
    <property type="component" value="Unassembled WGS sequence"/>
</dbReference>
<evidence type="ECO:0000313" key="2">
    <source>
        <dbReference type="EMBL" id="KRN50735.1"/>
    </source>
</evidence>
<keyword evidence="1" id="KW-0472">Membrane</keyword>
<organism evidence="2 3">
    <name type="scientific">Kandleria vitulina DSM 20405</name>
    <dbReference type="NCBI Taxonomy" id="1410657"/>
    <lineage>
        <taxon>Bacteria</taxon>
        <taxon>Bacillati</taxon>
        <taxon>Bacillota</taxon>
        <taxon>Erysipelotrichia</taxon>
        <taxon>Erysipelotrichales</taxon>
        <taxon>Coprobacillaceae</taxon>
        <taxon>Kandleria</taxon>
    </lineage>
</organism>
<comment type="caution">
    <text evidence="2">The sequence shown here is derived from an EMBL/GenBank/DDBJ whole genome shotgun (WGS) entry which is preliminary data.</text>
</comment>
<reference evidence="2 3" key="1">
    <citation type="journal article" date="2015" name="Genome Announc.">
        <title>Expanding the biotechnology potential of lactobacilli through comparative genomics of 213 strains and associated genera.</title>
        <authorList>
            <person name="Sun Z."/>
            <person name="Harris H.M."/>
            <person name="McCann A."/>
            <person name="Guo C."/>
            <person name="Argimon S."/>
            <person name="Zhang W."/>
            <person name="Yang X."/>
            <person name="Jeffery I.B."/>
            <person name="Cooney J.C."/>
            <person name="Kagawa T.F."/>
            <person name="Liu W."/>
            <person name="Song Y."/>
            <person name="Salvetti E."/>
            <person name="Wrobel A."/>
            <person name="Rasinkangas P."/>
            <person name="Parkhill J."/>
            <person name="Rea M.C."/>
            <person name="O'Sullivan O."/>
            <person name="Ritari J."/>
            <person name="Douillard F.P."/>
            <person name="Paul Ross R."/>
            <person name="Yang R."/>
            <person name="Briner A.E."/>
            <person name="Felis G.E."/>
            <person name="de Vos W.M."/>
            <person name="Barrangou R."/>
            <person name="Klaenhammer T.R."/>
            <person name="Caufield P.W."/>
            <person name="Cui Y."/>
            <person name="Zhang H."/>
            <person name="O'Toole P.W."/>
        </authorList>
    </citation>
    <scope>NUCLEOTIDE SEQUENCE [LARGE SCALE GENOMIC DNA]</scope>
    <source>
        <strain evidence="2 3">DSM 20405</strain>
    </source>
</reference>
<dbReference type="PATRIC" id="fig|1410657.5.peg.1875"/>
<gene>
    <name evidence="2" type="ORF">IV49_GL001820</name>
</gene>
<dbReference type="AlphaFoldDB" id="A0A0R2HCJ5"/>
<evidence type="ECO:0000313" key="3">
    <source>
        <dbReference type="Proteomes" id="UP000051841"/>
    </source>
</evidence>
<accession>A0A0R2HCJ5</accession>
<protein>
    <submittedName>
        <fullName evidence="2">Uncharacterized protein</fullName>
    </submittedName>
</protein>
<name>A0A0R2HCJ5_9FIRM</name>
<keyword evidence="3" id="KW-1185">Reference proteome</keyword>
<dbReference type="EMBL" id="JQBL01000006">
    <property type="protein sequence ID" value="KRN50735.1"/>
    <property type="molecule type" value="Genomic_DNA"/>
</dbReference>
<keyword evidence="1" id="KW-0812">Transmembrane</keyword>